<protein>
    <recommendedName>
        <fullName evidence="5">Copper-binding protein</fullName>
    </recommendedName>
</protein>
<reference evidence="3 4" key="1">
    <citation type="journal article" date="2016" name="BMC Genomics">
        <title>Genomic analysis of the nitrate-respiring Sphingopyxis granuli (formerly Sphingomonas macrogoltabida) strain TFA.</title>
        <authorList>
            <person name="Garcia-Romero I."/>
            <person name="Perez-Pulido A.J."/>
            <person name="Gonzalez-Flores Y.E."/>
            <person name="Reyes-Ramirez F."/>
            <person name="Santero E."/>
            <person name="Floriano B."/>
        </authorList>
    </citation>
    <scope>NUCLEOTIDE SEQUENCE [LARGE SCALE GENOMIC DNA]</scope>
    <source>
        <strain evidence="3 4">TFA</strain>
    </source>
</reference>
<name>A0AA86GLK4_9SPHN</name>
<evidence type="ECO:0000313" key="3">
    <source>
        <dbReference type="EMBL" id="AMG75177.1"/>
    </source>
</evidence>
<organism evidence="3 4">
    <name type="scientific">Sphingopyxis granuli</name>
    <dbReference type="NCBI Taxonomy" id="267128"/>
    <lineage>
        <taxon>Bacteria</taxon>
        <taxon>Pseudomonadati</taxon>
        <taxon>Pseudomonadota</taxon>
        <taxon>Alphaproteobacteria</taxon>
        <taxon>Sphingomonadales</taxon>
        <taxon>Sphingomonadaceae</taxon>
        <taxon>Sphingopyxis</taxon>
    </lineage>
</organism>
<evidence type="ECO:0000256" key="2">
    <source>
        <dbReference type="SAM" id="SignalP"/>
    </source>
</evidence>
<dbReference type="KEGG" id="sgi:SGRAN_2828"/>
<dbReference type="Pfam" id="PF11604">
    <property type="entry name" value="CusF_Ec"/>
    <property type="match status" value="1"/>
</dbReference>
<keyword evidence="2" id="KW-0732">Signal</keyword>
<dbReference type="Gene3D" id="2.40.50.320">
    <property type="entry name" value="Copper binding periplasmic protein CusF"/>
    <property type="match status" value="1"/>
</dbReference>
<feature type="signal peptide" evidence="2">
    <location>
        <begin position="1"/>
        <end position="17"/>
    </location>
</feature>
<feature type="region of interest" description="Disordered" evidence="1">
    <location>
        <begin position="20"/>
        <end position="51"/>
    </location>
</feature>
<feature type="chain" id="PRO_5041664493" description="Copper-binding protein" evidence="2">
    <location>
        <begin position="18"/>
        <end position="128"/>
    </location>
</feature>
<evidence type="ECO:0008006" key="5">
    <source>
        <dbReference type="Google" id="ProtNLM"/>
    </source>
</evidence>
<dbReference type="Proteomes" id="UP000058599">
    <property type="component" value="Chromosome"/>
</dbReference>
<dbReference type="AlphaFoldDB" id="A0AA86GLK4"/>
<evidence type="ECO:0000256" key="1">
    <source>
        <dbReference type="SAM" id="MobiDB-lite"/>
    </source>
</evidence>
<sequence length="128" mass="13724">MRTPTRLMIAIIPFALAACSEQSEPEQSENMPMASQDMPMNGAMPMGGQMGEAMGQMANAQGTVTAIDDEAGTITIDHGPVEAVDWPAMTMAFEADESERMKVKVGDEVTFGFRMADSGSEITSIEKK</sequence>
<proteinExistence type="predicted"/>
<dbReference type="EMBL" id="CP012199">
    <property type="protein sequence ID" value="AMG75177.1"/>
    <property type="molecule type" value="Genomic_DNA"/>
</dbReference>
<dbReference type="RefSeq" id="WP_237233518.1">
    <property type="nucleotide sequence ID" value="NZ_CP012199.1"/>
</dbReference>
<evidence type="ECO:0000313" key="4">
    <source>
        <dbReference type="Proteomes" id="UP000058599"/>
    </source>
</evidence>
<feature type="compositionally biased region" description="Low complexity" evidence="1">
    <location>
        <begin position="42"/>
        <end position="51"/>
    </location>
</feature>
<gene>
    <name evidence="3" type="ORF">SGRAN_2828</name>
</gene>
<keyword evidence="4" id="KW-1185">Reference proteome</keyword>
<dbReference type="PROSITE" id="PS51257">
    <property type="entry name" value="PROKAR_LIPOPROTEIN"/>
    <property type="match status" value="1"/>
</dbReference>
<dbReference type="InterPro" id="IPR021647">
    <property type="entry name" value="CusF_Ec"/>
</dbReference>
<dbReference type="InterPro" id="IPR042230">
    <property type="entry name" value="CusF_sf"/>
</dbReference>
<accession>A0AA86GLK4</accession>